<evidence type="ECO:0000256" key="1">
    <source>
        <dbReference type="ARBA" id="ARBA00004123"/>
    </source>
</evidence>
<evidence type="ECO:0000256" key="4">
    <source>
        <dbReference type="ARBA" id="ARBA00023161"/>
    </source>
</evidence>
<evidence type="ECO:0000259" key="8">
    <source>
        <dbReference type="Pfam" id="PF10374"/>
    </source>
</evidence>
<feature type="region of interest" description="Disordered" evidence="6">
    <location>
        <begin position="426"/>
        <end position="460"/>
    </location>
</feature>
<name>A0A9P0DRM9_PHACE</name>
<evidence type="ECO:0000313" key="10">
    <source>
        <dbReference type="EMBL" id="CAH1155095.1"/>
    </source>
</evidence>
<dbReference type="EMBL" id="OU896723">
    <property type="protein sequence ID" value="CAH1155095.1"/>
    <property type="molecule type" value="Genomic_DNA"/>
</dbReference>
<dbReference type="InterPro" id="IPR045153">
    <property type="entry name" value="Est1/Ebs1-like"/>
</dbReference>
<protein>
    <recommendedName>
        <fullName evidence="12">Protein SMG5</fullName>
    </recommendedName>
</protein>
<dbReference type="FunFam" id="3.40.50.1010:FF:000033">
    <property type="entry name" value="Blast:Protein SMG5"/>
    <property type="match status" value="1"/>
</dbReference>
<reference evidence="10" key="2">
    <citation type="submission" date="2022-10" db="EMBL/GenBank/DDBJ databases">
        <authorList>
            <consortium name="ENA_rothamsted_submissions"/>
            <consortium name="culmorum"/>
            <person name="King R."/>
        </authorList>
    </citation>
    <scope>NUCLEOTIDE SEQUENCE</scope>
</reference>
<dbReference type="Proteomes" id="UP001153737">
    <property type="component" value="Chromosome 17"/>
</dbReference>
<gene>
    <name evidence="10" type="ORF">PHAECO_LOCUS5774</name>
</gene>
<dbReference type="GO" id="GO:0000184">
    <property type="term" value="P:nuclear-transcribed mRNA catabolic process, nonsense-mediated decay"/>
    <property type="evidence" value="ECO:0007669"/>
    <property type="project" value="UniProtKB-KW"/>
</dbReference>
<dbReference type="InterPro" id="IPR002716">
    <property type="entry name" value="PIN_dom"/>
</dbReference>
<dbReference type="GO" id="GO:0005697">
    <property type="term" value="C:telomerase holoenzyme complex"/>
    <property type="evidence" value="ECO:0007669"/>
    <property type="project" value="TreeGrafter"/>
</dbReference>
<feature type="compositionally biased region" description="Low complexity" evidence="6">
    <location>
        <begin position="447"/>
        <end position="458"/>
    </location>
</feature>
<feature type="compositionally biased region" description="Polar residues" evidence="6">
    <location>
        <begin position="489"/>
        <end position="498"/>
    </location>
</feature>
<accession>A0A9P0DRM9</accession>
<reference evidence="10" key="1">
    <citation type="submission" date="2022-01" db="EMBL/GenBank/DDBJ databases">
        <authorList>
            <person name="King R."/>
        </authorList>
    </citation>
    <scope>NUCLEOTIDE SEQUENCE</scope>
</reference>
<dbReference type="Pfam" id="PF10374">
    <property type="entry name" value="EST1"/>
    <property type="match status" value="1"/>
</dbReference>
<dbReference type="Gene3D" id="3.40.50.1010">
    <property type="entry name" value="5'-nuclease"/>
    <property type="match status" value="1"/>
</dbReference>
<dbReference type="InterPro" id="IPR011990">
    <property type="entry name" value="TPR-like_helical_dom_sf"/>
</dbReference>
<organism evidence="10 11">
    <name type="scientific">Phaedon cochleariae</name>
    <name type="common">Mustard beetle</name>
    <dbReference type="NCBI Taxonomy" id="80249"/>
    <lineage>
        <taxon>Eukaryota</taxon>
        <taxon>Metazoa</taxon>
        <taxon>Ecdysozoa</taxon>
        <taxon>Arthropoda</taxon>
        <taxon>Hexapoda</taxon>
        <taxon>Insecta</taxon>
        <taxon>Pterygota</taxon>
        <taxon>Neoptera</taxon>
        <taxon>Endopterygota</taxon>
        <taxon>Coleoptera</taxon>
        <taxon>Polyphaga</taxon>
        <taxon>Cucujiformia</taxon>
        <taxon>Chrysomeloidea</taxon>
        <taxon>Chrysomelidae</taxon>
        <taxon>Chrysomelinae</taxon>
        <taxon>Chrysomelini</taxon>
        <taxon>Phaedon</taxon>
    </lineage>
</organism>
<dbReference type="InterPro" id="IPR018834">
    <property type="entry name" value="DNA/RNA-bd_Est1-type"/>
</dbReference>
<sequence>MKKTYNPTDINQNKGQELSKKLYRAVSDQAKRLDDARSCARNIGDLFTPNLLVQRKKFCEFSERLIFTDYLSYGHKGEELLWRKGYYDVVSTAKKLKKNEYQPDELSCIQAHINSGIGFYHHMISRLQYEFSLNINNSVDFTMLLDDNKQSIDNDKEAVEWAKQSIHQCLIYLGDLNRYKIEIFPNWDSTLAVRYYLQAISYKPDYGMPHNQMGNLALNQNHLLKAVYHYMRCLSCKFPFEGTSNNLLSLFEKNSKFIEHLPQEDKNADCIIEPGQSEKIKIFLARFLLLIDIWYFNKKIPKVYDLCHQTYKNLEECLSFVKSSVSESGESPTDFENDQYLTSDLIFKMVVICLLCLSKLKSDNSSQLSTLIAFILGIYSQLVQNVTSHIEQSVLNFPITENAKIMKGTGILKDLMNGYKRSKTKLRRRKALNAESEDDESEGSDAGGYRSCSSSDDSFISDDEDVLAVSSDEESDIVKVSDESNCATPKQSLLNGLSNGHIPPSSPQATTKTKEDILAKVRLMNVNDMIEIIAEESTLQTIKILSDWLKNNPEVLKSCGANTGALIRQVTNLLNLININLRSPKIVGLGIKVSEIISKENEIPLTEDVLLKGVETLADAHGRLNWRYTDKRGLSLKEEAMVRVVKLIAFGKFLTGVGETEMTYDEGANKFVCKLKEDVGVDGKDSAALLDQLDSEDRDLCPSNGSTSARPSRDLSKMKHMGELWLAAEVRALESRVGGLGMGVGGMGGRAALSPYLVLDAEALIRYTYVAKQLVNARKFIVVVPTTVVSALDDLKREKIEARDAIRWLESQFHRGNRFFRAQRPQEKAPIPFIKYPKKKDKEMHTYIQIIECCYFLAEQQKGASNVVTLLIGNQNVLTNGENKEFSYVGLAQSVGIAIESISSFHG</sequence>
<feature type="region of interest" description="Disordered" evidence="6">
    <location>
        <begin position="696"/>
        <end position="715"/>
    </location>
</feature>
<keyword evidence="11" id="KW-1185">Reference proteome</keyword>
<dbReference type="PANTHER" id="PTHR15696:SF7">
    <property type="entry name" value="NONSENSE-MEDIATED MRNA DECAY FACTOR"/>
    <property type="match status" value="1"/>
</dbReference>
<comment type="subcellular location">
    <subcellularLocation>
        <location evidence="2">Cytoplasm</location>
    </subcellularLocation>
    <subcellularLocation>
        <location evidence="1">Nucleus</location>
    </subcellularLocation>
</comment>
<evidence type="ECO:0000313" key="11">
    <source>
        <dbReference type="Proteomes" id="UP001153737"/>
    </source>
</evidence>
<evidence type="ECO:0000256" key="5">
    <source>
        <dbReference type="ARBA" id="ARBA00023242"/>
    </source>
</evidence>
<evidence type="ECO:0000259" key="9">
    <source>
        <dbReference type="Pfam" id="PF13638"/>
    </source>
</evidence>
<dbReference type="CDD" id="cd09884">
    <property type="entry name" value="PIN_Smg5-like"/>
    <property type="match status" value="1"/>
</dbReference>
<evidence type="ECO:0000256" key="2">
    <source>
        <dbReference type="ARBA" id="ARBA00004496"/>
    </source>
</evidence>
<dbReference type="Pfam" id="PF10373">
    <property type="entry name" value="EST1_DNA_bind"/>
    <property type="match status" value="1"/>
</dbReference>
<dbReference type="GO" id="GO:0070034">
    <property type="term" value="F:telomerase RNA binding"/>
    <property type="evidence" value="ECO:0007669"/>
    <property type="project" value="TreeGrafter"/>
</dbReference>
<dbReference type="AlphaFoldDB" id="A0A9P0DRM9"/>
<evidence type="ECO:0008006" key="12">
    <source>
        <dbReference type="Google" id="ProtNLM"/>
    </source>
</evidence>
<keyword evidence="4" id="KW-0866">Nonsense-mediated mRNA decay</keyword>
<feature type="domain" description="PIN" evidence="9">
    <location>
        <begin position="757"/>
        <end position="867"/>
    </location>
</feature>
<dbReference type="Gene3D" id="1.25.40.10">
    <property type="entry name" value="Tetratricopeptide repeat domain"/>
    <property type="match status" value="1"/>
</dbReference>
<evidence type="ECO:0000256" key="6">
    <source>
        <dbReference type="SAM" id="MobiDB-lite"/>
    </source>
</evidence>
<evidence type="ECO:0000256" key="3">
    <source>
        <dbReference type="ARBA" id="ARBA00022490"/>
    </source>
</evidence>
<dbReference type="SUPFAM" id="SSF48452">
    <property type="entry name" value="TPR-like"/>
    <property type="match status" value="1"/>
</dbReference>
<dbReference type="GO" id="GO:0042162">
    <property type="term" value="F:telomeric DNA binding"/>
    <property type="evidence" value="ECO:0007669"/>
    <property type="project" value="TreeGrafter"/>
</dbReference>
<keyword evidence="5" id="KW-0539">Nucleus</keyword>
<dbReference type="GO" id="GO:0005737">
    <property type="term" value="C:cytoplasm"/>
    <property type="evidence" value="ECO:0007669"/>
    <property type="project" value="UniProtKB-SubCell"/>
</dbReference>
<feature type="domain" description="Telomerase activating protein Est1-like N-terminal" evidence="8">
    <location>
        <begin position="78"/>
        <end position="182"/>
    </location>
</feature>
<dbReference type="InterPro" id="IPR019458">
    <property type="entry name" value="Est1-like_N"/>
</dbReference>
<feature type="region of interest" description="Disordered" evidence="6">
    <location>
        <begin position="489"/>
        <end position="513"/>
    </location>
</feature>
<keyword evidence="3" id="KW-0963">Cytoplasm</keyword>
<feature type="domain" description="DNA/RNA-binding" evidence="7">
    <location>
        <begin position="192"/>
        <end position="395"/>
    </location>
</feature>
<feature type="non-terminal residue" evidence="10">
    <location>
        <position position="907"/>
    </location>
</feature>
<evidence type="ECO:0000259" key="7">
    <source>
        <dbReference type="Pfam" id="PF10373"/>
    </source>
</evidence>
<dbReference type="PANTHER" id="PTHR15696">
    <property type="entry name" value="SMG-7 SUPPRESSOR WITH MORPHOLOGICAL EFFECT ON GENITALIA PROTEIN 7"/>
    <property type="match status" value="1"/>
</dbReference>
<dbReference type="Pfam" id="PF13638">
    <property type="entry name" value="PIN_4"/>
    <property type="match status" value="1"/>
</dbReference>
<proteinExistence type="predicted"/>